<evidence type="ECO:0000259" key="1">
    <source>
        <dbReference type="PROSITE" id="PS50943"/>
    </source>
</evidence>
<evidence type="ECO:0000313" key="3">
    <source>
        <dbReference type="Proteomes" id="UP001499841"/>
    </source>
</evidence>
<dbReference type="PROSITE" id="PS50943">
    <property type="entry name" value="HTH_CROC1"/>
    <property type="match status" value="1"/>
</dbReference>
<name>A0ABP8EW17_9MICO</name>
<dbReference type="InterPro" id="IPR010982">
    <property type="entry name" value="Lambda_DNA-bd_dom_sf"/>
</dbReference>
<protein>
    <recommendedName>
        <fullName evidence="1">HTH cro/C1-type domain-containing protein</fullName>
    </recommendedName>
</protein>
<dbReference type="Gene3D" id="1.10.260.40">
    <property type="entry name" value="lambda repressor-like DNA-binding domains"/>
    <property type="match status" value="1"/>
</dbReference>
<comment type="caution">
    <text evidence="2">The sequence shown here is derived from an EMBL/GenBank/DDBJ whole genome shotgun (WGS) entry which is preliminary data.</text>
</comment>
<dbReference type="InterPro" id="IPR001387">
    <property type="entry name" value="Cro/C1-type_HTH"/>
</dbReference>
<keyword evidence="3" id="KW-1185">Reference proteome</keyword>
<evidence type="ECO:0000313" key="2">
    <source>
        <dbReference type="EMBL" id="GAA4287953.1"/>
    </source>
</evidence>
<dbReference type="EMBL" id="BAABBA010000010">
    <property type="protein sequence ID" value="GAA4287953.1"/>
    <property type="molecule type" value="Genomic_DNA"/>
</dbReference>
<dbReference type="Pfam" id="PF01381">
    <property type="entry name" value="HTH_3"/>
    <property type="match status" value="1"/>
</dbReference>
<proteinExistence type="predicted"/>
<accession>A0ABP8EW17</accession>
<dbReference type="CDD" id="cd00093">
    <property type="entry name" value="HTH_XRE"/>
    <property type="match status" value="1"/>
</dbReference>
<sequence>MGIGRDSASEKDRYAGLARLLRDRRTELGLSRRDVVARTQLSYPYVSQLEGGYRAPSLSSARKLADALHLQVEDIVRAAGGDLPESRTRPPAAARLASGTQFRNPAYSAGIMQTGVHALAATVGSARGDAFPAAAAGASYDVAAGAPAALAGGTSADEARTPSGRSAPGDLEAVAEDVGRLLRRLPAESRLDALALAQSRLMAEMVQEQVRRATES</sequence>
<dbReference type="SMART" id="SM00530">
    <property type="entry name" value="HTH_XRE"/>
    <property type="match status" value="1"/>
</dbReference>
<organism evidence="2 3">
    <name type="scientific">Georgenia daeguensis</name>
    <dbReference type="NCBI Taxonomy" id="908355"/>
    <lineage>
        <taxon>Bacteria</taxon>
        <taxon>Bacillati</taxon>
        <taxon>Actinomycetota</taxon>
        <taxon>Actinomycetes</taxon>
        <taxon>Micrococcales</taxon>
        <taxon>Bogoriellaceae</taxon>
        <taxon>Georgenia</taxon>
    </lineage>
</organism>
<gene>
    <name evidence="2" type="ORF">GCM10022262_23130</name>
</gene>
<dbReference type="Proteomes" id="UP001499841">
    <property type="component" value="Unassembled WGS sequence"/>
</dbReference>
<reference evidence="3" key="1">
    <citation type="journal article" date="2019" name="Int. J. Syst. Evol. Microbiol.">
        <title>The Global Catalogue of Microorganisms (GCM) 10K type strain sequencing project: providing services to taxonomists for standard genome sequencing and annotation.</title>
        <authorList>
            <consortium name="The Broad Institute Genomics Platform"/>
            <consortium name="The Broad Institute Genome Sequencing Center for Infectious Disease"/>
            <person name="Wu L."/>
            <person name="Ma J."/>
        </authorList>
    </citation>
    <scope>NUCLEOTIDE SEQUENCE [LARGE SCALE GENOMIC DNA]</scope>
    <source>
        <strain evidence="3">JCM 17459</strain>
    </source>
</reference>
<feature type="domain" description="HTH cro/C1-type" evidence="1">
    <location>
        <begin position="21"/>
        <end position="75"/>
    </location>
</feature>
<dbReference type="RefSeq" id="WP_345041259.1">
    <property type="nucleotide sequence ID" value="NZ_BAABBA010000010.1"/>
</dbReference>
<dbReference type="SUPFAM" id="SSF47413">
    <property type="entry name" value="lambda repressor-like DNA-binding domains"/>
    <property type="match status" value="1"/>
</dbReference>